<dbReference type="InterPro" id="IPR000210">
    <property type="entry name" value="BTB/POZ_dom"/>
</dbReference>
<dbReference type="VEuPathDB" id="FungiDB:GGTG_12298"/>
<evidence type="ECO:0000313" key="4">
    <source>
        <dbReference type="Proteomes" id="UP000006039"/>
    </source>
</evidence>
<dbReference type="RefSeq" id="XP_009228459.1">
    <property type="nucleotide sequence ID" value="XM_009230195.1"/>
</dbReference>
<sequence length="202" mass="23503">MAMDDPKMISALEQMLDSRKYTDLAIQSKNSRVEVHRVILCARSPWFDRDAVTNTIHLPDVDMSDLKMVIDFAYTGKYCVLKWLDITPGPVHAMNIHSDIFFLARKLEMRELEVECSKNFRNAAKEVDAEDAEYSFYMLPTLVYSVYGSGDLYKDDKFLKDGLCMFLHNHRGNKELWAELQPLLQEYGNLAVDLLTYDWNRD</sequence>
<dbReference type="Proteomes" id="UP000006039">
    <property type="component" value="Unassembled WGS sequence"/>
</dbReference>
<dbReference type="PROSITE" id="PS50097">
    <property type="entry name" value="BTB"/>
    <property type="match status" value="1"/>
</dbReference>
<reference evidence="2" key="2">
    <citation type="submission" date="2010-07" db="EMBL/GenBank/DDBJ databases">
        <authorList>
            <consortium name="The Broad Institute Genome Sequencing Platform"/>
            <consortium name="Broad Institute Genome Sequencing Center for Infectious Disease"/>
            <person name="Ma L.-J."/>
            <person name="Dead R."/>
            <person name="Young S."/>
            <person name="Zeng Q."/>
            <person name="Koehrsen M."/>
            <person name="Alvarado L."/>
            <person name="Berlin A."/>
            <person name="Chapman S.B."/>
            <person name="Chen Z."/>
            <person name="Freedman E."/>
            <person name="Gellesch M."/>
            <person name="Goldberg J."/>
            <person name="Griggs A."/>
            <person name="Gujja S."/>
            <person name="Heilman E.R."/>
            <person name="Heiman D."/>
            <person name="Hepburn T."/>
            <person name="Howarth C."/>
            <person name="Jen D."/>
            <person name="Larson L."/>
            <person name="Mehta T."/>
            <person name="Neiman D."/>
            <person name="Pearson M."/>
            <person name="Roberts A."/>
            <person name="Saif S."/>
            <person name="Shea T."/>
            <person name="Shenoy N."/>
            <person name="Sisk P."/>
            <person name="Stolte C."/>
            <person name="Sykes S."/>
            <person name="Walk T."/>
            <person name="White J."/>
            <person name="Yandava C."/>
            <person name="Haas B."/>
            <person name="Nusbaum C."/>
            <person name="Birren B."/>
        </authorList>
    </citation>
    <scope>NUCLEOTIDE SEQUENCE</scope>
    <source>
        <strain evidence="2">R3-111a-1</strain>
    </source>
</reference>
<organism evidence="2">
    <name type="scientific">Gaeumannomyces tritici (strain R3-111a-1)</name>
    <name type="common">Wheat and barley take-all root rot fungus</name>
    <name type="synonym">Gaeumannomyces graminis var. tritici</name>
    <dbReference type="NCBI Taxonomy" id="644352"/>
    <lineage>
        <taxon>Eukaryota</taxon>
        <taxon>Fungi</taxon>
        <taxon>Dikarya</taxon>
        <taxon>Ascomycota</taxon>
        <taxon>Pezizomycotina</taxon>
        <taxon>Sordariomycetes</taxon>
        <taxon>Sordariomycetidae</taxon>
        <taxon>Magnaporthales</taxon>
        <taxon>Magnaporthaceae</taxon>
        <taxon>Gaeumannomyces</taxon>
    </lineage>
</organism>
<dbReference type="PANTHER" id="PTHR24413">
    <property type="entry name" value="SPECKLE-TYPE POZ PROTEIN"/>
    <property type="match status" value="1"/>
</dbReference>
<proteinExistence type="predicted"/>
<dbReference type="SUPFAM" id="SSF54695">
    <property type="entry name" value="POZ domain"/>
    <property type="match status" value="1"/>
</dbReference>
<keyword evidence="4" id="KW-1185">Reference proteome</keyword>
<dbReference type="EMBL" id="GL385402">
    <property type="protein sequence ID" value="EJT70125.1"/>
    <property type="molecule type" value="Genomic_DNA"/>
</dbReference>
<dbReference type="GeneID" id="20352756"/>
<dbReference type="OrthoDB" id="6359816at2759"/>
<dbReference type="HOGENOM" id="CLU_1354690_0_0_1"/>
<reference evidence="4" key="1">
    <citation type="submission" date="2010-07" db="EMBL/GenBank/DDBJ databases">
        <title>The genome sequence of Gaeumannomyces graminis var. tritici strain R3-111a-1.</title>
        <authorList>
            <consortium name="The Broad Institute Genome Sequencing Platform"/>
            <person name="Ma L.-J."/>
            <person name="Dead R."/>
            <person name="Young S."/>
            <person name="Zeng Q."/>
            <person name="Koehrsen M."/>
            <person name="Alvarado L."/>
            <person name="Berlin A."/>
            <person name="Chapman S.B."/>
            <person name="Chen Z."/>
            <person name="Freedman E."/>
            <person name="Gellesch M."/>
            <person name="Goldberg J."/>
            <person name="Griggs A."/>
            <person name="Gujja S."/>
            <person name="Heilman E.R."/>
            <person name="Heiman D."/>
            <person name="Hepburn T."/>
            <person name="Howarth C."/>
            <person name="Jen D."/>
            <person name="Larson L."/>
            <person name="Mehta T."/>
            <person name="Neiman D."/>
            <person name="Pearson M."/>
            <person name="Roberts A."/>
            <person name="Saif S."/>
            <person name="Shea T."/>
            <person name="Shenoy N."/>
            <person name="Sisk P."/>
            <person name="Stolte C."/>
            <person name="Sykes S."/>
            <person name="Walk T."/>
            <person name="White J."/>
            <person name="Yandava C."/>
            <person name="Haas B."/>
            <person name="Nusbaum C."/>
            <person name="Birren B."/>
        </authorList>
    </citation>
    <scope>NUCLEOTIDE SEQUENCE [LARGE SCALE GENOMIC DNA]</scope>
    <source>
        <strain evidence="4">R3-111a-1</strain>
    </source>
</reference>
<evidence type="ECO:0000313" key="2">
    <source>
        <dbReference type="EMBL" id="EJT70125.1"/>
    </source>
</evidence>
<dbReference type="SMART" id="SM00225">
    <property type="entry name" value="BTB"/>
    <property type="match status" value="1"/>
</dbReference>
<dbReference type="Pfam" id="PF00651">
    <property type="entry name" value="BTB"/>
    <property type="match status" value="1"/>
</dbReference>
<reference evidence="3" key="4">
    <citation type="journal article" date="2015" name="G3 (Bethesda)">
        <title>Genome sequences of three phytopathogenic species of the Magnaporthaceae family of fungi.</title>
        <authorList>
            <person name="Okagaki L.H."/>
            <person name="Nunes C.C."/>
            <person name="Sailsbery J."/>
            <person name="Clay B."/>
            <person name="Brown D."/>
            <person name="John T."/>
            <person name="Oh Y."/>
            <person name="Young N."/>
            <person name="Fitzgerald M."/>
            <person name="Haas B.J."/>
            <person name="Zeng Q."/>
            <person name="Young S."/>
            <person name="Adiconis X."/>
            <person name="Fan L."/>
            <person name="Levin J.Z."/>
            <person name="Mitchell T.K."/>
            <person name="Okubara P.A."/>
            <person name="Farman M.L."/>
            <person name="Kohn L.M."/>
            <person name="Birren B."/>
            <person name="Ma L.-J."/>
            <person name="Dean R.A."/>
        </authorList>
    </citation>
    <scope>NUCLEOTIDE SEQUENCE</scope>
    <source>
        <strain evidence="3">R3-111a-1</strain>
    </source>
</reference>
<reference evidence="2" key="3">
    <citation type="submission" date="2010-09" db="EMBL/GenBank/DDBJ databases">
        <title>Annotation of Gaeumannomyces graminis var. tritici R3-111a-1.</title>
        <authorList>
            <consortium name="The Broad Institute Genome Sequencing Platform"/>
            <person name="Ma L.-J."/>
            <person name="Dead R."/>
            <person name="Young S.K."/>
            <person name="Zeng Q."/>
            <person name="Gargeya S."/>
            <person name="Fitzgerald M."/>
            <person name="Haas B."/>
            <person name="Abouelleil A."/>
            <person name="Alvarado L."/>
            <person name="Arachchi H.M."/>
            <person name="Berlin A."/>
            <person name="Brown A."/>
            <person name="Chapman S.B."/>
            <person name="Chen Z."/>
            <person name="Dunbar C."/>
            <person name="Freedman E."/>
            <person name="Gearin G."/>
            <person name="Gellesch M."/>
            <person name="Goldberg J."/>
            <person name="Griggs A."/>
            <person name="Gujja S."/>
            <person name="Heiman D."/>
            <person name="Howarth C."/>
            <person name="Larson L."/>
            <person name="Lui A."/>
            <person name="MacDonald P.J.P."/>
            <person name="Mehta T."/>
            <person name="Montmayeur A."/>
            <person name="Murphy C."/>
            <person name="Neiman D."/>
            <person name="Pearson M."/>
            <person name="Priest M."/>
            <person name="Roberts A."/>
            <person name="Saif S."/>
            <person name="Shea T."/>
            <person name="Shenoy N."/>
            <person name="Sisk P."/>
            <person name="Stolte C."/>
            <person name="Sykes S."/>
            <person name="Yandava C."/>
            <person name="Wortman J."/>
            <person name="Nusbaum C."/>
            <person name="Birren B."/>
        </authorList>
    </citation>
    <scope>NUCLEOTIDE SEQUENCE</scope>
    <source>
        <strain evidence="2">R3-111a-1</strain>
    </source>
</reference>
<feature type="domain" description="BTB" evidence="1">
    <location>
        <begin position="22"/>
        <end position="82"/>
    </location>
</feature>
<evidence type="ECO:0000313" key="3">
    <source>
        <dbReference type="EnsemblFungi" id="EJT70125"/>
    </source>
</evidence>
<dbReference type="EnsemblFungi" id="EJT70125">
    <property type="protein sequence ID" value="EJT70125"/>
    <property type="gene ID" value="GGTG_12298"/>
</dbReference>
<reference evidence="3" key="5">
    <citation type="submission" date="2018-04" db="UniProtKB">
        <authorList>
            <consortium name="EnsemblFungi"/>
        </authorList>
    </citation>
    <scope>IDENTIFICATION</scope>
    <source>
        <strain evidence="3">R3-111a-1</strain>
    </source>
</reference>
<dbReference type="InterPro" id="IPR011333">
    <property type="entry name" value="SKP1/BTB/POZ_sf"/>
</dbReference>
<dbReference type="Gene3D" id="3.30.710.10">
    <property type="entry name" value="Potassium Channel Kv1.1, Chain A"/>
    <property type="match status" value="1"/>
</dbReference>
<dbReference type="CDD" id="cd18186">
    <property type="entry name" value="BTB_POZ_ZBTB_KLHL-like"/>
    <property type="match status" value="1"/>
</dbReference>
<name>J3PFM3_GAET3</name>
<dbReference type="AlphaFoldDB" id="J3PFM3"/>
<gene>
    <name evidence="3" type="primary">20352756</name>
    <name evidence="2" type="ORF">GGTG_12298</name>
</gene>
<dbReference type="eggNOG" id="ENOG502RN7E">
    <property type="taxonomic scope" value="Eukaryota"/>
</dbReference>
<accession>J3PFM3</accession>
<evidence type="ECO:0000259" key="1">
    <source>
        <dbReference type="PROSITE" id="PS50097"/>
    </source>
</evidence>
<protein>
    <recommendedName>
        <fullName evidence="1">BTB domain-containing protein</fullName>
    </recommendedName>
</protein>